<evidence type="ECO:0000313" key="1">
    <source>
        <dbReference type="EMBL" id="GAI07480.1"/>
    </source>
</evidence>
<organism evidence="1">
    <name type="scientific">marine sediment metagenome</name>
    <dbReference type="NCBI Taxonomy" id="412755"/>
    <lineage>
        <taxon>unclassified sequences</taxon>
        <taxon>metagenomes</taxon>
        <taxon>ecological metagenomes</taxon>
    </lineage>
</organism>
<dbReference type="EMBL" id="BARV01012748">
    <property type="protein sequence ID" value="GAI07480.1"/>
    <property type="molecule type" value="Genomic_DNA"/>
</dbReference>
<comment type="caution">
    <text evidence="1">The sequence shown here is derived from an EMBL/GenBank/DDBJ whole genome shotgun (WGS) entry which is preliminary data.</text>
</comment>
<dbReference type="AlphaFoldDB" id="X1LYK7"/>
<name>X1LYK7_9ZZZZ</name>
<reference evidence="1" key="1">
    <citation type="journal article" date="2014" name="Front. Microbiol.">
        <title>High frequency of phylogenetically diverse reductive dehalogenase-homologous genes in deep subseafloor sedimentary metagenomes.</title>
        <authorList>
            <person name="Kawai M."/>
            <person name="Futagami T."/>
            <person name="Toyoda A."/>
            <person name="Takaki Y."/>
            <person name="Nishi S."/>
            <person name="Hori S."/>
            <person name="Arai W."/>
            <person name="Tsubouchi T."/>
            <person name="Morono Y."/>
            <person name="Uchiyama I."/>
            <person name="Ito T."/>
            <person name="Fujiyama A."/>
            <person name="Inagaki F."/>
            <person name="Takami H."/>
        </authorList>
    </citation>
    <scope>NUCLEOTIDE SEQUENCE</scope>
    <source>
        <strain evidence="1">Expedition CK06-06</strain>
    </source>
</reference>
<accession>X1LYK7</accession>
<feature type="non-terminal residue" evidence="1">
    <location>
        <position position="82"/>
    </location>
</feature>
<proteinExistence type="predicted"/>
<gene>
    <name evidence="1" type="ORF">S06H3_23451</name>
</gene>
<protein>
    <submittedName>
        <fullName evidence="1">Uncharacterized protein</fullName>
    </submittedName>
</protein>
<sequence>MEMIGPAYNLTGYISDSVPCSIILDEPAKLTLSYDPDWLPENTSSILITYYEPEHGWTELEPAYSGVAQVNKVTVLINQTSI</sequence>